<dbReference type="EMBL" id="CP002858">
    <property type="protein sequence ID" value="AEI15496.1"/>
    <property type="molecule type" value="Genomic_DNA"/>
</dbReference>
<accession>F8E3Z4</accession>
<reference evidence="2" key="2">
    <citation type="submission" date="2011-06" db="EMBL/GenBank/DDBJ databases">
        <title>The complete genome of Flexistipes sinusarabici DSM 4947.</title>
        <authorList>
            <person name="Lucas S."/>
            <person name="Han J."/>
            <person name="Lapidus A."/>
            <person name="Bruce D."/>
            <person name="Goodwin L."/>
            <person name="Pitluck S."/>
            <person name="Peters L."/>
            <person name="Kyrpides N."/>
            <person name="Mavromatis K."/>
            <person name="Ivanova N."/>
            <person name="Mikhailova N."/>
            <person name="Chertkov O."/>
            <person name="Detter J.C."/>
            <person name="Tapia R."/>
            <person name="Han C."/>
            <person name="Land M."/>
            <person name="Hauser L."/>
            <person name="Markowitz V."/>
            <person name="Cheng J.-F."/>
            <person name="Hugenholtz P."/>
            <person name="Woyke T."/>
            <person name="Wu D."/>
            <person name="Spring S."/>
            <person name="Schroeder M."/>
            <person name="Brambilla E."/>
            <person name="Klenk H.-P."/>
            <person name="Eisen J.A."/>
        </authorList>
    </citation>
    <scope>NUCLEOTIDE SEQUENCE [LARGE SCALE GENOMIC DNA]</scope>
    <source>
        <strain evidence="2">DSM 4947 / MAS 10</strain>
    </source>
</reference>
<proteinExistence type="predicted"/>
<dbReference type="eggNOG" id="COG0727">
    <property type="taxonomic scope" value="Bacteria"/>
</dbReference>
<dbReference type="Proteomes" id="UP000006621">
    <property type="component" value="Chromosome"/>
</dbReference>
<keyword evidence="2" id="KW-1185">Reference proteome</keyword>
<evidence type="ECO:0000313" key="1">
    <source>
        <dbReference type="EMBL" id="AEI15496.1"/>
    </source>
</evidence>
<dbReference type="InterPro" id="IPR005358">
    <property type="entry name" value="Puta_zinc/iron-chelating_dom"/>
</dbReference>
<name>F8E3Z4_FLESM</name>
<reference evidence="1 2" key="1">
    <citation type="journal article" date="2011" name="Stand. Genomic Sci.">
        <title>Genome sequence of the moderately thermophilic halophile Flexistipes sinusarabici strain (MAS10).</title>
        <authorList>
            <person name="Lapidus A."/>
            <person name="Chertkov O."/>
            <person name="Nolan M."/>
            <person name="Lucas S."/>
            <person name="Hammon N."/>
            <person name="Deshpande S."/>
            <person name="Cheng J.F."/>
            <person name="Tapia R."/>
            <person name="Han C."/>
            <person name="Goodwin L."/>
            <person name="Pitluck S."/>
            <person name="Liolios K."/>
            <person name="Pagani I."/>
            <person name="Ivanova N."/>
            <person name="Huntemann M."/>
            <person name="Mavromatis K."/>
            <person name="Mikhailova N."/>
            <person name="Pati A."/>
            <person name="Chen A."/>
            <person name="Palaniappan K."/>
            <person name="Land M."/>
            <person name="Hauser L."/>
            <person name="Brambilla E.M."/>
            <person name="Rohde M."/>
            <person name="Abt B."/>
            <person name="Spring S."/>
            <person name="Goker M."/>
            <person name="Bristow J."/>
            <person name="Eisen J.A."/>
            <person name="Markowitz V."/>
            <person name="Hugenholtz P."/>
            <person name="Kyrpides N.C."/>
            <person name="Klenk H.P."/>
            <person name="Woyke T."/>
        </authorList>
    </citation>
    <scope>NUCLEOTIDE SEQUENCE [LARGE SCALE GENOMIC DNA]</scope>
    <source>
        <strain evidence="2">DSM 4947 / MAS 10</strain>
    </source>
</reference>
<dbReference type="KEGG" id="fsi:Flexsi_1858"/>
<gene>
    <name evidence="1" type="ordered locus">Flexsi_1858</name>
</gene>
<dbReference type="STRING" id="717231.Flexsi_1858"/>
<dbReference type="Pfam" id="PF03692">
    <property type="entry name" value="CxxCxxCC"/>
    <property type="match status" value="1"/>
</dbReference>
<protein>
    <recommendedName>
        <fullName evidence="3">YkgJ family cysteine cluster protein</fullName>
    </recommendedName>
</protein>
<evidence type="ECO:0008006" key="3">
    <source>
        <dbReference type="Google" id="ProtNLM"/>
    </source>
</evidence>
<sequence>MSVDEKELYKHFWELLNLENSKTISSPSEVKFQHLLPEAEKIIMENREKAFLENIDCKKGCGYCCILNIPVLSPESDNIYHFIKSNFSDQQLNIIKQKIDSYGFQIKNLDDEERIVCRKPCIFLSDEESCSIYPVRPILCRSVTAYSGLIEPDVRYELSHPSGTESQSIPEGEPALN</sequence>
<organism evidence="1 2">
    <name type="scientific">Flexistipes sinusarabici (strain ATCC 49648 / DSM 4947 / MAS 10)</name>
    <dbReference type="NCBI Taxonomy" id="717231"/>
    <lineage>
        <taxon>Bacteria</taxon>
        <taxon>Pseudomonadati</taxon>
        <taxon>Deferribacterota</taxon>
        <taxon>Deferribacteres</taxon>
        <taxon>Deferribacterales</taxon>
        <taxon>Flexistipitaceae</taxon>
        <taxon>Flexistipes</taxon>
    </lineage>
</organism>
<evidence type="ECO:0000313" key="2">
    <source>
        <dbReference type="Proteomes" id="UP000006621"/>
    </source>
</evidence>
<dbReference type="OrthoDB" id="9810361at2"/>
<dbReference type="HOGENOM" id="CLU_1515754_0_0_0"/>
<dbReference type="AlphaFoldDB" id="F8E3Z4"/>